<evidence type="ECO:0000313" key="12">
    <source>
        <dbReference type="EMBL" id="KAK2856484.1"/>
    </source>
</evidence>
<evidence type="ECO:0000313" key="13">
    <source>
        <dbReference type="Proteomes" id="UP001187415"/>
    </source>
</evidence>
<reference evidence="12" key="1">
    <citation type="submission" date="2023-07" db="EMBL/GenBank/DDBJ databases">
        <title>Chromosome-level Genome Assembly of Striped Snakehead (Channa striata).</title>
        <authorList>
            <person name="Liu H."/>
        </authorList>
    </citation>
    <scope>NUCLEOTIDE SEQUENCE</scope>
    <source>
        <strain evidence="12">Gz</strain>
        <tissue evidence="12">Muscle</tissue>
    </source>
</reference>
<dbReference type="PANTHER" id="PTHR24346:SF101">
    <property type="entry name" value="PROTEIN KINASE DOMAIN-CONTAINING PROTEIN"/>
    <property type="match status" value="1"/>
</dbReference>
<evidence type="ECO:0000256" key="5">
    <source>
        <dbReference type="ARBA" id="ARBA00022741"/>
    </source>
</evidence>
<comment type="similarity">
    <text evidence="1">Belongs to the protein kinase superfamily. CAMK Ser/Thr protein kinase family. SNF1 subfamily.</text>
</comment>
<keyword evidence="6" id="KW-0418">Kinase</keyword>
<dbReference type="SMART" id="SM00220">
    <property type="entry name" value="S_TKc"/>
    <property type="match status" value="1"/>
</dbReference>
<dbReference type="InterPro" id="IPR000719">
    <property type="entry name" value="Prot_kinase_dom"/>
</dbReference>
<protein>
    <recommendedName>
        <fullName evidence="2">non-specific serine/threonine protein kinase</fullName>
        <ecNumber evidence="2">2.7.11.1</ecNumber>
    </recommendedName>
</protein>
<dbReference type="PROSITE" id="PS00108">
    <property type="entry name" value="PROTEIN_KINASE_ST"/>
    <property type="match status" value="1"/>
</dbReference>
<evidence type="ECO:0000256" key="8">
    <source>
        <dbReference type="ARBA" id="ARBA00047899"/>
    </source>
</evidence>
<dbReference type="GO" id="GO:0004674">
    <property type="term" value="F:protein serine/threonine kinase activity"/>
    <property type="evidence" value="ECO:0007669"/>
    <property type="project" value="UniProtKB-KW"/>
</dbReference>
<comment type="caution">
    <text evidence="12">The sequence shown here is derived from an EMBL/GenBank/DDBJ whole genome shotgun (WGS) entry which is preliminary data.</text>
</comment>
<accession>A0AA88NCF9</accession>
<sequence length="775" mass="86439">MPVAAVKAAPEDMVAEGGGEGECGLSQWEAAVLGHERPPLPSLKVPRELLRSFPHTKRVGSYLVGKMINKGSFAKVMEGLHIGTGEKVAIKVIDKKKARQDSYVLKNMKREPRIHQMVRHPHIVLLLETLETENSYYMAMELCAGGDLMDRICERKRLEEREVRRYTRQILSAVEHLHKHGIVHRDLKIENFLLDEHNNIKIVDFGLSNTLKPDSLSLELLNTQCGSPAYAAPELLAHRKYGPKVDVWSVGVSMFAMLTGTLPFTVEPFNIKQLHQKMVNGEISSIPGDVSKGAVSFVLSLLEPDPAKRPSVRAAMEERWINEGYTKKPLYTLTHKNRLGPEDLNSSVLAHTTETLDYSLSEIIHTLTVNRPSAIMAHYHLLLNKLNRRHKGAKASKKLESTDWSPTMKNTWRERNNTESKTQQQNEPTPAKSSKQTSTPLEAPQRAECQSSRKRSEEVYRQDDRGDDENQARSPSLPQLLHSASPSLPPHLPSPSPGAPSPEDGGADEEIAITLEREALFPEVSVFGDRELVHLSPPKSSASQLCDSAPCQVTVPTEPIRDSSTSRPNRHSHLLRTTQSDGATDPGSDCFHDNHHQDDHSHYLSINERLEKLQTFYSSEKNAISPGMLLEADSHSKHSSDRDNLSIMETTKTSPSALLPRLRNVELKDGRARKMTWVGLGRPGPPGLLINGSKPPAFPPQRQHTLVFKSLRQERGKRRDLTVVGGERGLAGAKRNSVQIRSSLQRQVADLNLPLLPTALQGKGDKKNQLHNMDY</sequence>
<evidence type="ECO:0000256" key="2">
    <source>
        <dbReference type="ARBA" id="ARBA00012513"/>
    </source>
</evidence>
<comment type="catalytic activity">
    <reaction evidence="9">
        <text>L-seryl-[protein] + ATP = O-phospho-L-seryl-[protein] + ADP + H(+)</text>
        <dbReference type="Rhea" id="RHEA:17989"/>
        <dbReference type="Rhea" id="RHEA-COMP:9863"/>
        <dbReference type="Rhea" id="RHEA-COMP:11604"/>
        <dbReference type="ChEBI" id="CHEBI:15378"/>
        <dbReference type="ChEBI" id="CHEBI:29999"/>
        <dbReference type="ChEBI" id="CHEBI:30616"/>
        <dbReference type="ChEBI" id="CHEBI:83421"/>
        <dbReference type="ChEBI" id="CHEBI:456216"/>
        <dbReference type="EC" id="2.7.11.1"/>
    </reaction>
</comment>
<dbReference type="Proteomes" id="UP001187415">
    <property type="component" value="Unassembled WGS sequence"/>
</dbReference>
<gene>
    <name evidence="12" type="ORF">Q5P01_005219</name>
</gene>
<dbReference type="FunFam" id="1.10.510.10:FF:000391">
    <property type="entry name" value="Hormonally up-regulated neu tumor-associated kinase"/>
    <property type="match status" value="1"/>
</dbReference>
<dbReference type="SUPFAM" id="SSF56112">
    <property type="entry name" value="Protein kinase-like (PK-like)"/>
    <property type="match status" value="1"/>
</dbReference>
<feature type="domain" description="Protein kinase" evidence="11">
    <location>
        <begin position="62"/>
        <end position="321"/>
    </location>
</feature>
<evidence type="ECO:0000256" key="9">
    <source>
        <dbReference type="ARBA" id="ARBA00048679"/>
    </source>
</evidence>
<keyword evidence="4" id="KW-0808">Transferase</keyword>
<dbReference type="EC" id="2.7.11.1" evidence="2"/>
<dbReference type="GO" id="GO:0005524">
    <property type="term" value="F:ATP binding"/>
    <property type="evidence" value="ECO:0007669"/>
    <property type="project" value="UniProtKB-KW"/>
</dbReference>
<feature type="region of interest" description="Disordered" evidence="10">
    <location>
        <begin position="557"/>
        <end position="596"/>
    </location>
</feature>
<evidence type="ECO:0000256" key="6">
    <source>
        <dbReference type="ARBA" id="ARBA00022777"/>
    </source>
</evidence>
<evidence type="ECO:0000256" key="1">
    <source>
        <dbReference type="ARBA" id="ARBA00006234"/>
    </source>
</evidence>
<evidence type="ECO:0000256" key="3">
    <source>
        <dbReference type="ARBA" id="ARBA00022527"/>
    </source>
</evidence>
<keyword evidence="5" id="KW-0547">Nucleotide-binding</keyword>
<dbReference type="EMBL" id="JAUPFM010000003">
    <property type="protein sequence ID" value="KAK2856484.1"/>
    <property type="molecule type" value="Genomic_DNA"/>
</dbReference>
<name>A0AA88NCF9_CHASR</name>
<evidence type="ECO:0000256" key="7">
    <source>
        <dbReference type="ARBA" id="ARBA00022840"/>
    </source>
</evidence>
<proteinExistence type="inferred from homology"/>
<evidence type="ECO:0000256" key="10">
    <source>
        <dbReference type="SAM" id="MobiDB-lite"/>
    </source>
</evidence>
<keyword evidence="7" id="KW-0067">ATP-binding</keyword>
<dbReference type="InterPro" id="IPR008271">
    <property type="entry name" value="Ser/Thr_kinase_AS"/>
</dbReference>
<dbReference type="GO" id="GO:0005737">
    <property type="term" value="C:cytoplasm"/>
    <property type="evidence" value="ECO:0007669"/>
    <property type="project" value="TreeGrafter"/>
</dbReference>
<keyword evidence="3" id="KW-0723">Serine/threonine-protein kinase</keyword>
<feature type="compositionally biased region" description="Pro residues" evidence="10">
    <location>
        <begin position="487"/>
        <end position="500"/>
    </location>
</feature>
<dbReference type="PROSITE" id="PS50011">
    <property type="entry name" value="PROTEIN_KINASE_DOM"/>
    <property type="match status" value="1"/>
</dbReference>
<dbReference type="Pfam" id="PF00069">
    <property type="entry name" value="Pkinase"/>
    <property type="match status" value="1"/>
</dbReference>
<dbReference type="GO" id="GO:0035556">
    <property type="term" value="P:intracellular signal transduction"/>
    <property type="evidence" value="ECO:0007669"/>
    <property type="project" value="TreeGrafter"/>
</dbReference>
<feature type="region of interest" description="Disordered" evidence="10">
    <location>
        <begin position="393"/>
        <end position="507"/>
    </location>
</feature>
<dbReference type="Gene3D" id="1.10.510.10">
    <property type="entry name" value="Transferase(Phosphotransferase) domain 1"/>
    <property type="match status" value="1"/>
</dbReference>
<dbReference type="InterPro" id="IPR011009">
    <property type="entry name" value="Kinase-like_dom_sf"/>
</dbReference>
<keyword evidence="13" id="KW-1185">Reference proteome</keyword>
<feature type="compositionally biased region" description="Low complexity" evidence="10">
    <location>
        <begin position="474"/>
        <end position="486"/>
    </location>
</feature>
<dbReference type="PANTHER" id="PTHR24346">
    <property type="entry name" value="MAP/MICROTUBULE AFFINITY-REGULATING KINASE"/>
    <property type="match status" value="1"/>
</dbReference>
<feature type="compositionally biased region" description="Polar residues" evidence="10">
    <location>
        <begin position="419"/>
        <end position="440"/>
    </location>
</feature>
<comment type="catalytic activity">
    <reaction evidence="8">
        <text>L-threonyl-[protein] + ATP = O-phospho-L-threonyl-[protein] + ADP + H(+)</text>
        <dbReference type="Rhea" id="RHEA:46608"/>
        <dbReference type="Rhea" id="RHEA-COMP:11060"/>
        <dbReference type="Rhea" id="RHEA-COMP:11605"/>
        <dbReference type="ChEBI" id="CHEBI:15378"/>
        <dbReference type="ChEBI" id="CHEBI:30013"/>
        <dbReference type="ChEBI" id="CHEBI:30616"/>
        <dbReference type="ChEBI" id="CHEBI:61977"/>
        <dbReference type="ChEBI" id="CHEBI:456216"/>
        <dbReference type="EC" id="2.7.11.1"/>
    </reaction>
</comment>
<feature type="compositionally biased region" description="Basic and acidic residues" evidence="10">
    <location>
        <begin position="454"/>
        <end position="471"/>
    </location>
</feature>
<evidence type="ECO:0000256" key="4">
    <source>
        <dbReference type="ARBA" id="ARBA00022679"/>
    </source>
</evidence>
<evidence type="ECO:0000259" key="11">
    <source>
        <dbReference type="PROSITE" id="PS50011"/>
    </source>
</evidence>
<dbReference type="AlphaFoldDB" id="A0AA88NCF9"/>
<organism evidence="12 13">
    <name type="scientific">Channa striata</name>
    <name type="common">Snakehead murrel</name>
    <name type="synonym">Ophicephalus striatus</name>
    <dbReference type="NCBI Taxonomy" id="64152"/>
    <lineage>
        <taxon>Eukaryota</taxon>
        <taxon>Metazoa</taxon>
        <taxon>Chordata</taxon>
        <taxon>Craniata</taxon>
        <taxon>Vertebrata</taxon>
        <taxon>Euteleostomi</taxon>
        <taxon>Actinopterygii</taxon>
        <taxon>Neopterygii</taxon>
        <taxon>Teleostei</taxon>
        <taxon>Neoteleostei</taxon>
        <taxon>Acanthomorphata</taxon>
        <taxon>Anabantaria</taxon>
        <taxon>Anabantiformes</taxon>
        <taxon>Channoidei</taxon>
        <taxon>Channidae</taxon>
        <taxon>Channa</taxon>
    </lineage>
</organism>